<name>A0A1X6YXK5_9RHOB</name>
<sequence>MSENDKRFEGSIPEIYDNYLVPLIFEEFAHEMADHVAKAAPREVLETAAGSGVLTRVLAPVLSCETNYIITDLNADMLERAKRQQPLNENFGWQVEDAMDLPFETNRFDVVCCQFGVMFFPDKVAGFAEARRVLKPGGYFIFSVWDEIQHSVFADHVTRAVGYVFADDPPVFLARTPHGYFDLTRIVGHLKSAGFAQAEIRTLTLPSVAKSPRDVAIAYCQGTPLRNEIIERDPDGLERVTDHATQHLESVFGSGPISGKIRGYLITAEA</sequence>
<organism evidence="2 3">
    <name type="scientific">Roseovarius albus</name>
    <dbReference type="NCBI Taxonomy" id="1247867"/>
    <lineage>
        <taxon>Bacteria</taxon>
        <taxon>Pseudomonadati</taxon>
        <taxon>Pseudomonadota</taxon>
        <taxon>Alphaproteobacteria</taxon>
        <taxon>Rhodobacterales</taxon>
        <taxon>Roseobacteraceae</taxon>
        <taxon>Roseovarius</taxon>
    </lineage>
</organism>
<reference evidence="2 3" key="1">
    <citation type="submission" date="2017-03" db="EMBL/GenBank/DDBJ databases">
        <authorList>
            <person name="Afonso C.L."/>
            <person name="Miller P.J."/>
            <person name="Scott M.A."/>
            <person name="Spackman E."/>
            <person name="Goraichik I."/>
            <person name="Dimitrov K.M."/>
            <person name="Suarez D.L."/>
            <person name="Swayne D.E."/>
        </authorList>
    </citation>
    <scope>NUCLEOTIDE SEQUENCE [LARGE SCALE GENOMIC DNA]</scope>
    <source>
        <strain evidence="2 3">CECT 7450</strain>
    </source>
</reference>
<gene>
    <name evidence="2" type="primary">ubiE_2</name>
    <name evidence="2" type="ORF">ROA7450_01591</name>
</gene>
<dbReference type="CDD" id="cd02440">
    <property type="entry name" value="AdoMet_MTases"/>
    <property type="match status" value="1"/>
</dbReference>
<dbReference type="Pfam" id="PF08241">
    <property type="entry name" value="Methyltransf_11"/>
    <property type="match status" value="1"/>
</dbReference>
<dbReference type="GO" id="GO:0008757">
    <property type="term" value="F:S-adenosylmethionine-dependent methyltransferase activity"/>
    <property type="evidence" value="ECO:0007669"/>
    <property type="project" value="InterPro"/>
</dbReference>
<dbReference type="Gene3D" id="3.40.50.150">
    <property type="entry name" value="Vaccinia Virus protein VP39"/>
    <property type="match status" value="1"/>
</dbReference>
<dbReference type="Proteomes" id="UP000193061">
    <property type="component" value="Unassembled WGS sequence"/>
</dbReference>
<dbReference type="PANTHER" id="PTHR43591:SF24">
    <property type="entry name" value="2-METHOXY-6-POLYPRENYL-1,4-BENZOQUINOL METHYLASE, MITOCHONDRIAL"/>
    <property type="match status" value="1"/>
</dbReference>
<dbReference type="InterPro" id="IPR013216">
    <property type="entry name" value="Methyltransf_11"/>
</dbReference>
<proteinExistence type="predicted"/>
<dbReference type="OrthoDB" id="9787738at2"/>
<dbReference type="EMBL" id="FWFX01000004">
    <property type="protein sequence ID" value="SLN34680.1"/>
    <property type="molecule type" value="Genomic_DNA"/>
</dbReference>
<keyword evidence="3" id="KW-1185">Reference proteome</keyword>
<feature type="domain" description="Methyltransferase type 11" evidence="1">
    <location>
        <begin position="45"/>
        <end position="142"/>
    </location>
</feature>
<dbReference type="GO" id="GO:0032259">
    <property type="term" value="P:methylation"/>
    <property type="evidence" value="ECO:0007669"/>
    <property type="project" value="UniProtKB-KW"/>
</dbReference>
<protein>
    <submittedName>
        <fullName evidence="2">Demethylmenaquinone methyltransferase</fullName>
        <ecNumber evidence="2">2.1.1.163</ecNumber>
    </submittedName>
</protein>
<dbReference type="PANTHER" id="PTHR43591">
    <property type="entry name" value="METHYLTRANSFERASE"/>
    <property type="match status" value="1"/>
</dbReference>
<dbReference type="EC" id="2.1.1.163" evidence="2"/>
<dbReference type="SUPFAM" id="SSF53335">
    <property type="entry name" value="S-adenosyl-L-methionine-dependent methyltransferases"/>
    <property type="match status" value="1"/>
</dbReference>
<dbReference type="GO" id="GO:0043770">
    <property type="term" value="F:demethylmenaquinone methyltransferase activity"/>
    <property type="evidence" value="ECO:0007669"/>
    <property type="project" value="UniProtKB-EC"/>
</dbReference>
<evidence type="ECO:0000313" key="3">
    <source>
        <dbReference type="Proteomes" id="UP000193061"/>
    </source>
</evidence>
<dbReference type="AlphaFoldDB" id="A0A1X6YXK5"/>
<dbReference type="InterPro" id="IPR029063">
    <property type="entry name" value="SAM-dependent_MTases_sf"/>
</dbReference>
<accession>A0A1X6YXK5</accession>
<keyword evidence="2" id="KW-0808">Transferase</keyword>
<evidence type="ECO:0000259" key="1">
    <source>
        <dbReference type="Pfam" id="PF08241"/>
    </source>
</evidence>
<evidence type="ECO:0000313" key="2">
    <source>
        <dbReference type="EMBL" id="SLN34680.1"/>
    </source>
</evidence>
<dbReference type="RefSeq" id="WP_085805142.1">
    <property type="nucleotide sequence ID" value="NZ_FWFX01000004.1"/>
</dbReference>
<keyword evidence="2" id="KW-0489">Methyltransferase</keyword>